<keyword evidence="1" id="KW-1133">Transmembrane helix</keyword>
<accession>A0A224YET6</accession>
<feature type="transmembrane region" description="Helical" evidence="1">
    <location>
        <begin position="43"/>
        <end position="62"/>
    </location>
</feature>
<dbReference type="EMBL" id="GFPF01001176">
    <property type="protein sequence ID" value="MAA12322.1"/>
    <property type="molecule type" value="Transcribed_RNA"/>
</dbReference>
<keyword evidence="1" id="KW-0812">Transmembrane</keyword>
<protein>
    <submittedName>
        <fullName evidence="2">Glycine rich superfamily member</fullName>
    </submittedName>
</protein>
<dbReference type="AlphaFoldDB" id="A0A224YET6"/>
<keyword evidence="1" id="KW-0472">Membrane</keyword>
<name>A0A224YET6_9ACAR</name>
<sequence>MDCSFSTNLRNDKGPALRYFLSIKRVVGFKVSTITGQFEEATMTRLLVVFVLAMSVACVASYQQTIQWGSGSDGYNPYGYGSSGYGSYWGSGSGGYYPFAGGLGGLSVYGSGGSSGSFGYSPNYMSNSYYGPGNGQGFGWYGQQQQVRNW</sequence>
<proteinExistence type="predicted"/>
<evidence type="ECO:0000313" key="2">
    <source>
        <dbReference type="EMBL" id="MAA12322.1"/>
    </source>
</evidence>
<organism evidence="2">
    <name type="scientific">Rhipicephalus zambeziensis</name>
    <dbReference type="NCBI Taxonomy" id="60191"/>
    <lineage>
        <taxon>Eukaryota</taxon>
        <taxon>Metazoa</taxon>
        <taxon>Ecdysozoa</taxon>
        <taxon>Arthropoda</taxon>
        <taxon>Chelicerata</taxon>
        <taxon>Arachnida</taxon>
        <taxon>Acari</taxon>
        <taxon>Parasitiformes</taxon>
        <taxon>Ixodida</taxon>
        <taxon>Ixodoidea</taxon>
        <taxon>Ixodidae</taxon>
        <taxon>Rhipicephalinae</taxon>
        <taxon>Rhipicephalus</taxon>
        <taxon>Rhipicephalus</taxon>
    </lineage>
</organism>
<reference evidence="2" key="1">
    <citation type="journal article" date="2017" name="Parasit. Vectors">
        <title>Sialotranscriptomics of Rhipicephalus zambeziensis reveals intricate expression profiles of secretory proteins and suggests tight temporal transcriptional regulation during blood-feeding.</title>
        <authorList>
            <person name="de Castro M.H."/>
            <person name="de Klerk D."/>
            <person name="Pienaar R."/>
            <person name="Rees D.J.G."/>
            <person name="Mans B.J."/>
        </authorList>
    </citation>
    <scope>NUCLEOTIDE SEQUENCE</scope>
    <source>
        <tissue evidence="2">Salivary glands</tissue>
    </source>
</reference>
<evidence type="ECO:0000256" key="1">
    <source>
        <dbReference type="SAM" id="Phobius"/>
    </source>
</evidence>